<keyword evidence="8" id="KW-0812">Transmembrane</keyword>
<evidence type="ECO:0000256" key="1">
    <source>
        <dbReference type="ARBA" id="ARBA00009431"/>
    </source>
</evidence>
<dbReference type="PANTHER" id="PTHR11802:SF3">
    <property type="entry name" value="RETINOID-INDUCIBLE SERINE CARBOXYPEPTIDASE"/>
    <property type="match status" value="1"/>
</dbReference>
<keyword evidence="4 7" id="KW-0732">Signal</keyword>
<proteinExistence type="inferred from homology"/>
<organism evidence="9 10">
    <name type="scientific">Prorocentrum cordatum</name>
    <dbReference type="NCBI Taxonomy" id="2364126"/>
    <lineage>
        <taxon>Eukaryota</taxon>
        <taxon>Sar</taxon>
        <taxon>Alveolata</taxon>
        <taxon>Dinophyceae</taxon>
        <taxon>Prorocentrales</taxon>
        <taxon>Prorocentraceae</taxon>
        <taxon>Prorocentrum</taxon>
    </lineage>
</organism>
<dbReference type="EC" id="3.4.16.-" evidence="7"/>
<evidence type="ECO:0000313" key="9">
    <source>
        <dbReference type="EMBL" id="CAK0831134.1"/>
    </source>
</evidence>
<evidence type="ECO:0000256" key="2">
    <source>
        <dbReference type="ARBA" id="ARBA00022645"/>
    </source>
</evidence>
<evidence type="ECO:0000256" key="8">
    <source>
        <dbReference type="SAM" id="Phobius"/>
    </source>
</evidence>
<dbReference type="PRINTS" id="PR00724">
    <property type="entry name" value="CRBOXYPTASEC"/>
</dbReference>
<evidence type="ECO:0000256" key="6">
    <source>
        <dbReference type="ARBA" id="ARBA00023180"/>
    </source>
</evidence>
<dbReference type="InterPro" id="IPR018202">
    <property type="entry name" value="Ser_caboxypep_ser_AS"/>
</dbReference>
<evidence type="ECO:0000313" key="10">
    <source>
        <dbReference type="Proteomes" id="UP001189429"/>
    </source>
</evidence>
<feature type="transmembrane region" description="Helical" evidence="8">
    <location>
        <begin position="503"/>
        <end position="522"/>
    </location>
</feature>
<feature type="signal peptide" evidence="7">
    <location>
        <begin position="1"/>
        <end position="19"/>
    </location>
</feature>
<gene>
    <name evidence="9" type="ORF">PCOR1329_LOCUS29566</name>
</gene>
<keyword evidence="10" id="KW-1185">Reference proteome</keyword>
<keyword evidence="8" id="KW-1133">Transmembrane helix</keyword>
<dbReference type="Proteomes" id="UP001189429">
    <property type="component" value="Unassembled WGS sequence"/>
</dbReference>
<dbReference type="InterPro" id="IPR001563">
    <property type="entry name" value="Peptidase_S10"/>
</dbReference>
<keyword evidence="3 7" id="KW-0645">Protease</keyword>
<evidence type="ECO:0000256" key="7">
    <source>
        <dbReference type="RuleBase" id="RU361156"/>
    </source>
</evidence>
<comment type="caution">
    <text evidence="9">The sequence shown here is derived from an EMBL/GenBank/DDBJ whole genome shotgun (WGS) entry which is preliminary data.</text>
</comment>
<evidence type="ECO:0000256" key="4">
    <source>
        <dbReference type="ARBA" id="ARBA00022729"/>
    </source>
</evidence>
<dbReference type="PANTHER" id="PTHR11802">
    <property type="entry name" value="SERINE PROTEASE FAMILY S10 SERINE CARBOXYPEPTIDASE"/>
    <property type="match status" value="1"/>
</dbReference>
<evidence type="ECO:0000256" key="3">
    <source>
        <dbReference type="ARBA" id="ARBA00022670"/>
    </source>
</evidence>
<dbReference type="SUPFAM" id="SSF53474">
    <property type="entry name" value="alpha/beta-Hydrolases"/>
    <property type="match status" value="1"/>
</dbReference>
<reference evidence="9" key="1">
    <citation type="submission" date="2023-10" db="EMBL/GenBank/DDBJ databases">
        <authorList>
            <person name="Chen Y."/>
            <person name="Shah S."/>
            <person name="Dougan E. K."/>
            <person name="Thang M."/>
            <person name="Chan C."/>
        </authorList>
    </citation>
    <scope>NUCLEOTIDE SEQUENCE [LARGE SCALE GENOMIC DNA]</scope>
</reference>
<dbReference type="PROSITE" id="PS00131">
    <property type="entry name" value="CARBOXYPEPT_SER_SER"/>
    <property type="match status" value="1"/>
</dbReference>
<keyword evidence="2 7" id="KW-0121">Carboxypeptidase</keyword>
<dbReference type="EMBL" id="CAUYUJ010011125">
    <property type="protein sequence ID" value="CAK0831134.1"/>
    <property type="molecule type" value="Genomic_DNA"/>
</dbReference>
<accession>A0ABN9SHI6</accession>
<name>A0ABN9SHI6_9DINO</name>
<dbReference type="Gene3D" id="3.40.50.1820">
    <property type="entry name" value="alpha/beta hydrolase"/>
    <property type="match status" value="1"/>
</dbReference>
<evidence type="ECO:0000256" key="5">
    <source>
        <dbReference type="ARBA" id="ARBA00022801"/>
    </source>
</evidence>
<comment type="similarity">
    <text evidence="1 7">Belongs to the peptidase S10 family.</text>
</comment>
<protein>
    <recommendedName>
        <fullName evidence="7">Carboxypeptidase</fullName>
        <ecNumber evidence="7">3.4.16.-</ecNumber>
    </recommendedName>
</protein>
<dbReference type="Pfam" id="PF00450">
    <property type="entry name" value="Peptidase_S10"/>
    <property type="match status" value="2"/>
</dbReference>
<dbReference type="InterPro" id="IPR033124">
    <property type="entry name" value="Ser_caboxypep_his_AS"/>
</dbReference>
<sequence>MGGRAIFVLLAGALLRTSARLSWLKKAVKFDLFKAGVHPWGLPCLNPVKRAPVNFPQELLAGNTVQPAMYSGYVNVTDRDYLFYWFAEAEDGAGDDAPLIVWSNGGPGCSAMEGMTTEHGPLLLLGAKEGSGAFAGRLSRNPYSWNRRAHVLYVDQPRYVGYSCGTGPFVTSSVDAGKDMVTFLRGWRQLFPEHAHRGLVLATESYGGHYIPAWSSAIMDYNEGGAADKLTITGILIGNGIINDKVQRYSFVEFAKRQGLIPADYAADNYTSPREMVKRHLGYQPNYYDYRLREKECCGCSSYDYKPWADWLLREDVARALNVCGDAGNKAFGNCAAGCISLPEFDKADMFDYSGELGRALSKGVKVTLYYGMQDTACDYVGGYAVAAGLDWPFAQDWADSPFRDLVIGGGSAGKVKAGGGLTWVQVSGAGHMVPINSPAAASFALGTLLPKPSSSSVEVPFQCPVSESRVLADEEAGLPHPRQLFTHRGLGGLGATAPAPSLLAALALGCLGAAAAVLALGRGARGFAAAQCGASVPLRRLDEPLQEQHEPSAHLAE</sequence>
<dbReference type="InterPro" id="IPR029058">
    <property type="entry name" value="AB_hydrolase_fold"/>
</dbReference>
<keyword evidence="8" id="KW-0472">Membrane</keyword>
<feature type="chain" id="PRO_5044990599" description="Carboxypeptidase" evidence="7">
    <location>
        <begin position="20"/>
        <end position="558"/>
    </location>
</feature>
<dbReference type="PROSITE" id="PS00560">
    <property type="entry name" value="CARBOXYPEPT_SER_HIS"/>
    <property type="match status" value="1"/>
</dbReference>
<keyword evidence="6" id="KW-0325">Glycoprotein</keyword>
<keyword evidence="5 7" id="KW-0378">Hydrolase</keyword>